<dbReference type="Proteomes" id="UP000775213">
    <property type="component" value="Unassembled WGS sequence"/>
</dbReference>
<evidence type="ECO:0000313" key="2">
    <source>
        <dbReference type="Proteomes" id="UP000775213"/>
    </source>
</evidence>
<comment type="caution">
    <text evidence="1">The sequence shown here is derived from an EMBL/GenBank/DDBJ whole genome shotgun (WGS) entry which is preliminary data.</text>
</comment>
<dbReference type="EMBL" id="JAGFBR010000011">
    <property type="protein sequence ID" value="KAH0459409.1"/>
    <property type="molecule type" value="Genomic_DNA"/>
</dbReference>
<proteinExistence type="predicted"/>
<reference evidence="1 2" key="1">
    <citation type="journal article" date="2021" name="Hortic Res">
        <title>Chromosome-scale assembly of the Dendrobium chrysotoxum genome enhances the understanding of orchid evolution.</title>
        <authorList>
            <person name="Zhang Y."/>
            <person name="Zhang G.Q."/>
            <person name="Zhang D."/>
            <person name="Liu X.D."/>
            <person name="Xu X.Y."/>
            <person name="Sun W.H."/>
            <person name="Yu X."/>
            <person name="Zhu X."/>
            <person name="Wang Z.W."/>
            <person name="Zhao X."/>
            <person name="Zhong W.Y."/>
            <person name="Chen H."/>
            <person name="Yin W.L."/>
            <person name="Huang T."/>
            <person name="Niu S.C."/>
            <person name="Liu Z.J."/>
        </authorList>
    </citation>
    <scope>NUCLEOTIDE SEQUENCE [LARGE SCALE GENOMIC DNA]</scope>
    <source>
        <strain evidence="1">Lindl</strain>
    </source>
</reference>
<organism evidence="1 2">
    <name type="scientific">Dendrobium chrysotoxum</name>
    <name type="common">Orchid</name>
    <dbReference type="NCBI Taxonomy" id="161865"/>
    <lineage>
        <taxon>Eukaryota</taxon>
        <taxon>Viridiplantae</taxon>
        <taxon>Streptophyta</taxon>
        <taxon>Embryophyta</taxon>
        <taxon>Tracheophyta</taxon>
        <taxon>Spermatophyta</taxon>
        <taxon>Magnoliopsida</taxon>
        <taxon>Liliopsida</taxon>
        <taxon>Asparagales</taxon>
        <taxon>Orchidaceae</taxon>
        <taxon>Epidendroideae</taxon>
        <taxon>Malaxideae</taxon>
        <taxon>Dendrobiinae</taxon>
        <taxon>Dendrobium</taxon>
    </lineage>
</organism>
<gene>
    <name evidence="1" type="ORF">IEQ34_012223</name>
</gene>
<evidence type="ECO:0000313" key="1">
    <source>
        <dbReference type="EMBL" id="KAH0459409.1"/>
    </source>
</evidence>
<dbReference type="AlphaFoldDB" id="A0AAV7GV36"/>
<keyword evidence="2" id="KW-1185">Reference proteome</keyword>
<name>A0AAV7GV36_DENCH</name>
<accession>A0AAV7GV36</accession>
<sequence>MTKNIDLIFDGKRKNHKFISSTQGGIKKLKNPPKYIPKGISNGRAEANFLKTRPVHFKALISFDVTSDSGSLCQNISLSLFDNLVRRATSSAVNFIA</sequence>
<protein>
    <submittedName>
        <fullName evidence="1">Uncharacterized protein</fullName>
    </submittedName>
</protein>